<keyword evidence="3" id="KW-1185">Reference proteome</keyword>
<dbReference type="AlphaFoldDB" id="A0AA88XT19"/>
<accession>A0AA88XT19</accession>
<dbReference type="Proteomes" id="UP001186944">
    <property type="component" value="Unassembled WGS sequence"/>
</dbReference>
<gene>
    <name evidence="2" type="ORF">FSP39_007726</name>
</gene>
<proteinExistence type="predicted"/>
<sequence>MGPKKAPTSTTKSSTTKAPIKTTGTKTGTSKAPVSKISTTATKSGATKTTTVPSKKDGVPAKNDASKVEETTAAMEKARIDAAPAEKKIEKPPVHSIPLKRIANFLFDDGDGLIQGTNWWPYIVDTKDIAGRFLLVRDVNLINSLDFKAMDAETIRRSLLGAIRFGKPFVFDIMGSDMYKTLDEKFEEILPGLMQMVLDRSILKDDNYMKIVKPTDSDEYQNKNEYDAFIPRFVFVVLNNVEKPTGFTDKMMTVNIE</sequence>
<feature type="compositionally biased region" description="Basic and acidic residues" evidence="1">
    <location>
        <begin position="54"/>
        <end position="69"/>
    </location>
</feature>
<comment type="caution">
    <text evidence="2">The sequence shown here is derived from an EMBL/GenBank/DDBJ whole genome shotgun (WGS) entry which is preliminary data.</text>
</comment>
<evidence type="ECO:0000256" key="1">
    <source>
        <dbReference type="SAM" id="MobiDB-lite"/>
    </source>
</evidence>
<name>A0AA88XT19_PINIB</name>
<dbReference type="EMBL" id="VSWD01000010">
    <property type="protein sequence ID" value="KAK3089932.1"/>
    <property type="molecule type" value="Genomic_DNA"/>
</dbReference>
<feature type="region of interest" description="Disordered" evidence="1">
    <location>
        <begin position="1"/>
        <end position="69"/>
    </location>
</feature>
<protein>
    <submittedName>
        <fullName evidence="2">Uncharacterized protein</fullName>
    </submittedName>
</protein>
<organism evidence="2 3">
    <name type="scientific">Pinctada imbricata</name>
    <name type="common">Atlantic pearl-oyster</name>
    <name type="synonym">Pinctada martensii</name>
    <dbReference type="NCBI Taxonomy" id="66713"/>
    <lineage>
        <taxon>Eukaryota</taxon>
        <taxon>Metazoa</taxon>
        <taxon>Spiralia</taxon>
        <taxon>Lophotrochozoa</taxon>
        <taxon>Mollusca</taxon>
        <taxon>Bivalvia</taxon>
        <taxon>Autobranchia</taxon>
        <taxon>Pteriomorphia</taxon>
        <taxon>Pterioida</taxon>
        <taxon>Pterioidea</taxon>
        <taxon>Pteriidae</taxon>
        <taxon>Pinctada</taxon>
    </lineage>
</organism>
<feature type="compositionally biased region" description="Low complexity" evidence="1">
    <location>
        <begin position="1"/>
        <end position="51"/>
    </location>
</feature>
<reference evidence="2" key="1">
    <citation type="submission" date="2019-08" db="EMBL/GenBank/DDBJ databases">
        <title>The improved chromosome-level genome for the pearl oyster Pinctada fucata martensii using PacBio sequencing and Hi-C.</title>
        <authorList>
            <person name="Zheng Z."/>
        </authorList>
    </citation>
    <scope>NUCLEOTIDE SEQUENCE</scope>
    <source>
        <strain evidence="2">ZZ-2019</strain>
        <tissue evidence="2">Adductor muscle</tissue>
    </source>
</reference>
<evidence type="ECO:0000313" key="3">
    <source>
        <dbReference type="Proteomes" id="UP001186944"/>
    </source>
</evidence>
<evidence type="ECO:0000313" key="2">
    <source>
        <dbReference type="EMBL" id="KAK3089932.1"/>
    </source>
</evidence>